<evidence type="ECO:0000256" key="9">
    <source>
        <dbReference type="RuleBase" id="RU004016"/>
    </source>
</evidence>
<feature type="transmembrane region" description="Helical" evidence="10">
    <location>
        <begin position="33"/>
        <end position="59"/>
    </location>
</feature>
<evidence type="ECO:0000259" key="11">
    <source>
        <dbReference type="Pfam" id="PF00768"/>
    </source>
</evidence>
<keyword evidence="10" id="KW-0812">Transmembrane</keyword>
<dbReference type="InterPro" id="IPR001967">
    <property type="entry name" value="Peptidase_S11_N"/>
</dbReference>
<dbReference type="Proteomes" id="UP000199376">
    <property type="component" value="Unassembled WGS sequence"/>
</dbReference>
<dbReference type="GO" id="GO:0071555">
    <property type="term" value="P:cell wall organization"/>
    <property type="evidence" value="ECO:0007669"/>
    <property type="project" value="UniProtKB-KW"/>
</dbReference>
<dbReference type="GO" id="GO:0008360">
    <property type="term" value="P:regulation of cell shape"/>
    <property type="evidence" value="ECO:0007669"/>
    <property type="project" value="UniProtKB-KW"/>
</dbReference>
<keyword evidence="10" id="KW-1133">Transmembrane helix</keyword>
<feature type="binding site" evidence="8">
    <location>
        <position position="308"/>
    </location>
    <ligand>
        <name>substrate</name>
    </ligand>
</feature>
<evidence type="ECO:0000256" key="1">
    <source>
        <dbReference type="ARBA" id="ARBA00007164"/>
    </source>
</evidence>
<evidence type="ECO:0000256" key="6">
    <source>
        <dbReference type="ARBA" id="ARBA00023316"/>
    </source>
</evidence>
<evidence type="ECO:0000256" key="4">
    <source>
        <dbReference type="ARBA" id="ARBA00022960"/>
    </source>
</evidence>
<feature type="domain" description="Peptidase S11 D-alanyl-D-alanine carboxypeptidase A N-terminal" evidence="11">
    <location>
        <begin position="78"/>
        <end position="338"/>
    </location>
</feature>
<evidence type="ECO:0000256" key="5">
    <source>
        <dbReference type="ARBA" id="ARBA00022984"/>
    </source>
</evidence>
<dbReference type="AlphaFoldDB" id="A0A1I1FGF5"/>
<comment type="similarity">
    <text evidence="1 9">Belongs to the peptidase S11 family.</text>
</comment>
<keyword evidence="5" id="KW-0573">Peptidoglycan synthesis</keyword>
<dbReference type="GO" id="GO:0046677">
    <property type="term" value="P:response to antibiotic"/>
    <property type="evidence" value="ECO:0007669"/>
    <property type="project" value="InterPro"/>
</dbReference>
<dbReference type="Gene3D" id="3.40.710.10">
    <property type="entry name" value="DD-peptidase/beta-lactamase superfamily"/>
    <property type="match status" value="1"/>
</dbReference>
<feature type="active site" description="Proton acceptor" evidence="7">
    <location>
        <position position="113"/>
    </location>
</feature>
<keyword evidence="12" id="KW-0645">Protease</keyword>
<dbReference type="PRINTS" id="PR00725">
    <property type="entry name" value="DADACBPTASE1"/>
</dbReference>
<evidence type="ECO:0000256" key="10">
    <source>
        <dbReference type="SAM" id="Phobius"/>
    </source>
</evidence>
<dbReference type="InterPro" id="IPR018044">
    <property type="entry name" value="Peptidase_S11"/>
</dbReference>
<accession>A0A1I1FGF5</accession>
<dbReference type="PANTHER" id="PTHR35333:SF4">
    <property type="entry name" value="SLR0121 PROTEIN"/>
    <property type="match status" value="1"/>
</dbReference>
<dbReference type="Pfam" id="PF00768">
    <property type="entry name" value="Peptidase_S11"/>
    <property type="match status" value="1"/>
</dbReference>
<dbReference type="GO" id="GO:0006508">
    <property type="term" value="P:proteolysis"/>
    <property type="evidence" value="ECO:0007669"/>
    <property type="project" value="InterPro"/>
</dbReference>
<evidence type="ECO:0000313" key="13">
    <source>
        <dbReference type="Proteomes" id="UP000199376"/>
    </source>
</evidence>
<dbReference type="PANTHER" id="PTHR35333">
    <property type="entry name" value="BETA-LACTAMASE"/>
    <property type="match status" value="1"/>
</dbReference>
<dbReference type="EMBL" id="FOLI01000002">
    <property type="protein sequence ID" value="SFB96203.1"/>
    <property type="molecule type" value="Genomic_DNA"/>
</dbReference>
<name>A0A1I1FGF5_9LACO</name>
<dbReference type="SUPFAM" id="SSF56601">
    <property type="entry name" value="beta-lactamase/transpeptidase-like"/>
    <property type="match status" value="1"/>
</dbReference>
<keyword evidence="3" id="KW-0378">Hydrolase</keyword>
<evidence type="ECO:0000256" key="3">
    <source>
        <dbReference type="ARBA" id="ARBA00022801"/>
    </source>
</evidence>
<keyword evidence="12" id="KW-0121">Carboxypeptidase</keyword>
<proteinExistence type="inferred from homology"/>
<gene>
    <name evidence="12" type="ORF">SAMN05660453_0731</name>
</gene>
<keyword evidence="6" id="KW-0961">Cell wall biogenesis/degradation</keyword>
<dbReference type="GO" id="GO:0008800">
    <property type="term" value="F:beta-lactamase activity"/>
    <property type="evidence" value="ECO:0007669"/>
    <property type="project" value="InterPro"/>
</dbReference>
<dbReference type="GO" id="GO:0009252">
    <property type="term" value="P:peptidoglycan biosynthetic process"/>
    <property type="evidence" value="ECO:0007669"/>
    <property type="project" value="UniProtKB-KW"/>
</dbReference>
<dbReference type="InterPro" id="IPR012338">
    <property type="entry name" value="Beta-lactam/transpept-like"/>
</dbReference>
<evidence type="ECO:0000256" key="8">
    <source>
        <dbReference type="PIRSR" id="PIRSR618044-2"/>
    </source>
</evidence>
<organism evidence="12 13">
    <name type="scientific">Fructobacillus durionis</name>
    <dbReference type="NCBI Taxonomy" id="283737"/>
    <lineage>
        <taxon>Bacteria</taxon>
        <taxon>Bacillati</taxon>
        <taxon>Bacillota</taxon>
        <taxon>Bacilli</taxon>
        <taxon>Lactobacillales</taxon>
        <taxon>Lactobacillaceae</taxon>
        <taxon>Fructobacillus</taxon>
    </lineage>
</organism>
<evidence type="ECO:0000313" key="12">
    <source>
        <dbReference type="EMBL" id="SFB96203.1"/>
    </source>
</evidence>
<dbReference type="GO" id="GO:0030655">
    <property type="term" value="P:beta-lactam antibiotic catabolic process"/>
    <property type="evidence" value="ECO:0007669"/>
    <property type="project" value="InterPro"/>
</dbReference>
<feature type="active site" description="Acyl-ester intermediate" evidence="7">
    <location>
        <position position="110"/>
    </location>
</feature>
<dbReference type="STRING" id="283737.SAMN05660453_0731"/>
<keyword evidence="13" id="KW-1185">Reference proteome</keyword>
<dbReference type="GO" id="GO:0009002">
    <property type="term" value="F:serine-type D-Ala-D-Ala carboxypeptidase activity"/>
    <property type="evidence" value="ECO:0007669"/>
    <property type="project" value="InterPro"/>
</dbReference>
<evidence type="ECO:0000256" key="2">
    <source>
        <dbReference type="ARBA" id="ARBA00022729"/>
    </source>
</evidence>
<keyword evidence="10" id="KW-0472">Membrane</keyword>
<feature type="active site" evidence="7">
    <location>
        <position position="175"/>
    </location>
</feature>
<sequence>MNLRNPFRKKATLGMKFRPAYKSETKKKRRLPLFLRILIWVLLLILILGTGSFFGLAYWSNRDQIVNSSSKLDGSAMKLKVNAKSALVIDGTTGQILGEKNPNQQIGIASQSKMLTAYAVLQGIDNGDYQWTTPVTISKSADWSEKDTAMYAHLDVHEGQTLTVKELFEAMFTTSANDASLALADFAKKKSETQQEFLNRWSKKLKLKNTVWYNAAGQVNDDAFDYEVKSAKKNAENKATTTDLAILAYNILKDYPDVRGYYDKIGLVYSPNGDETATKIKLTEGGKFEREIKSQLNNPKNLTFEGLKTGSTPDSGGGLTGIVKDQSGHEFITVVSGAGKYTDSKERYQVTIDAVNQVLDSYNNQSVEAKQILPGQGKTKNAWAKGGKVQLITQEKRTYWIKKSEKGQLSFAKVKRYNSQSLSDDDVVLSVAPNLKASYLDGVPDSQKKLPLTNQEMVEQLDDKGYRQNWLSFWKS</sequence>
<keyword evidence="2" id="KW-0732">Signal</keyword>
<keyword evidence="4" id="KW-0133">Cell shape</keyword>
<reference evidence="12 13" key="1">
    <citation type="submission" date="2016-10" db="EMBL/GenBank/DDBJ databases">
        <authorList>
            <person name="de Groot N.N."/>
        </authorList>
    </citation>
    <scope>NUCLEOTIDE SEQUENCE [LARGE SCALE GENOMIC DNA]</scope>
    <source>
        <strain evidence="12 13">DSM 19113</strain>
    </source>
</reference>
<evidence type="ECO:0000256" key="7">
    <source>
        <dbReference type="PIRSR" id="PIRSR618044-1"/>
    </source>
</evidence>
<dbReference type="InterPro" id="IPR000871">
    <property type="entry name" value="Beta-lactam_class-A"/>
</dbReference>
<protein>
    <submittedName>
        <fullName evidence="12">D-alanyl-D-alanine carboxypeptidase (Penicillin-binding protein 5/6)</fullName>
    </submittedName>
</protein>